<protein>
    <submittedName>
        <fullName evidence="7">Uncharacterized protein</fullName>
    </submittedName>
</protein>
<evidence type="ECO:0000256" key="4">
    <source>
        <dbReference type="ARBA" id="ARBA00022630"/>
    </source>
</evidence>
<dbReference type="GO" id="GO:0004489">
    <property type="term" value="F:methylenetetrahydrofolate reductase [NAD(P)H] activity"/>
    <property type="evidence" value="ECO:0007669"/>
    <property type="project" value="InterPro"/>
</dbReference>
<keyword evidence="5" id="KW-0274">FAD</keyword>
<dbReference type="EMBL" id="BART01002040">
    <property type="protein sequence ID" value="GAG55630.1"/>
    <property type="molecule type" value="Genomic_DNA"/>
</dbReference>
<comment type="cofactor">
    <cofactor evidence="1">
        <name>FAD</name>
        <dbReference type="ChEBI" id="CHEBI:57692"/>
    </cofactor>
</comment>
<evidence type="ECO:0000256" key="5">
    <source>
        <dbReference type="ARBA" id="ARBA00022827"/>
    </source>
</evidence>
<comment type="similarity">
    <text evidence="3">Belongs to the methylenetetrahydrofolate reductase family.</text>
</comment>
<proteinExistence type="inferred from homology"/>
<dbReference type="InterPro" id="IPR029041">
    <property type="entry name" value="FAD-linked_oxidoreductase-like"/>
</dbReference>
<dbReference type="CDD" id="cd00537">
    <property type="entry name" value="MTHFR"/>
    <property type="match status" value="1"/>
</dbReference>
<dbReference type="PANTHER" id="PTHR45754">
    <property type="entry name" value="METHYLENETETRAHYDROFOLATE REDUCTASE"/>
    <property type="match status" value="1"/>
</dbReference>
<name>X0YI88_9ZZZZ</name>
<dbReference type="SUPFAM" id="SSF51730">
    <property type="entry name" value="FAD-linked oxidoreductase"/>
    <property type="match status" value="1"/>
</dbReference>
<keyword evidence="6" id="KW-0560">Oxidoreductase</keyword>
<evidence type="ECO:0000256" key="2">
    <source>
        <dbReference type="ARBA" id="ARBA00004777"/>
    </source>
</evidence>
<accession>X0YI88</accession>
<dbReference type="GO" id="GO:0071949">
    <property type="term" value="F:FAD binding"/>
    <property type="evidence" value="ECO:0007669"/>
    <property type="project" value="TreeGrafter"/>
</dbReference>
<dbReference type="UniPathway" id="UPA00193"/>
<evidence type="ECO:0000256" key="3">
    <source>
        <dbReference type="ARBA" id="ARBA00006743"/>
    </source>
</evidence>
<evidence type="ECO:0000313" key="7">
    <source>
        <dbReference type="EMBL" id="GAG55630.1"/>
    </source>
</evidence>
<dbReference type="PANTHER" id="PTHR45754:SF3">
    <property type="entry name" value="METHYLENETETRAHYDROFOLATE REDUCTASE (NADPH)"/>
    <property type="match status" value="1"/>
</dbReference>
<dbReference type="GO" id="GO:0005829">
    <property type="term" value="C:cytosol"/>
    <property type="evidence" value="ECO:0007669"/>
    <property type="project" value="TreeGrafter"/>
</dbReference>
<dbReference type="GO" id="GO:0035999">
    <property type="term" value="P:tetrahydrofolate interconversion"/>
    <property type="evidence" value="ECO:0007669"/>
    <property type="project" value="UniProtKB-UniPathway"/>
</dbReference>
<evidence type="ECO:0000256" key="6">
    <source>
        <dbReference type="ARBA" id="ARBA00023002"/>
    </source>
</evidence>
<dbReference type="Gene3D" id="3.20.20.220">
    <property type="match status" value="1"/>
</dbReference>
<comment type="caution">
    <text evidence="7">The sequence shown here is derived from an EMBL/GenBank/DDBJ whole genome shotgun (WGS) entry which is preliminary data.</text>
</comment>
<dbReference type="GO" id="GO:0009086">
    <property type="term" value="P:methionine biosynthetic process"/>
    <property type="evidence" value="ECO:0007669"/>
    <property type="project" value="TreeGrafter"/>
</dbReference>
<dbReference type="InterPro" id="IPR003171">
    <property type="entry name" value="Mehydrof_redctse-like"/>
</dbReference>
<comment type="pathway">
    <text evidence="2">One-carbon metabolism; tetrahydrofolate interconversion.</text>
</comment>
<reference evidence="7" key="1">
    <citation type="journal article" date="2014" name="Front. Microbiol.">
        <title>High frequency of phylogenetically diverse reductive dehalogenase-homologous genes in deep subseafloor sedimentary metagenomes.</title>
        <authorList>
            <person name="Kawai M."/>
            <person name="Futagami T."/>
            <person name="Toyoda A."/>
            <person name="Takaki Y."/>
            <person name="Nishi S."/>
            <person name="Hori S."/>
            <person name="Arai W."/>
            <person name="Tsubouchi T."/>
            <person name="Morono Y."/>
            <person name="Uchiyama I."/>
            <person name="Ito T."/>
            <person name="Fujiyama A."/>
            <person name="Inagaki F."/>
            <person name="Takami H."/>
        </authorList>
    </citation>
    <scope>NUCLEOTIDE SEQUENCE</scope>
    <source>
        <strain evidence="7">Expedition CK06-06</strain>
    </source>
</reference>
<organism evidence="7">
    <name type="scientific">marine sediment metagenome</name>
    <dbReference type="NCBI Taxonomy" id="412755"/>
    <lineage>
        <taxon>unclassified sequences</taxon>
        <taxon>metagenomes</taxon>
        <taxon>ecological metagenomes</taxon>
    </lineage>
</organism>
<sequence length="299" mass="32768">MVEPFRKILKSDKFFITAEIGPVKGTNVQKMIDNIEILKDKVDALNVTDNQSAVMRYPSLGTCLLIKEHGGKPIFQITCRDRNRLSIQADLLFAFSRGIESVLCLTGDSLKMGDHLEAKPVCDIDSVQLIQLIHNLNSGKDLSGNNLDGGVDFCIGASATSSADPIEPQLIKFEKKLKAGIDFVQAQAVYNLDELKRFVDYSRNINKNVKILAGIVLLVSAGMAKWMNENIPGIFVPQNLINELAEVPKGEGLSKGIEIAGNLIKRIKDEKICDGVHIMAIGKEEKVPDILKAAGILKD</sequence>
<dbReference type="Pfam" id="PF02219">
    <property type="entry name" value="MTHFR"/>
    <property type="match status" value="1"/>
</dbReference>
<dbReference type="AlphaFoldDB" id="X0YI88"/>
<gene>
    <name evidence="7" type="ORF">S01H4_06555</name>
</gene>
<evidence type="ECO:0000256" key="1">
    <source>
        <dbReference type="ARBA" id="ARBA00001974"/>
    </source>
</evidence>
<keyword evidence="4" id="KW-0285">Flavoprotein</keyword>